<dbReference type="EMBL" id="CAKXYP010000007">
    <property type="protein sequence ID" value="CAH9415792.1"/>
    <property type="molecule type" value="Genomic_DNA"/>
</dbReference>
<accession>A0ABN8UZN1</accession>
<keyword evidence="2" id="KW-1185">Reference proteome</keyword>
<protein>
    <recommendedName>
        <fullName evidence="3">FXSXX-COOH protein</fullName>
    </recommendedName>
</protein>
<name>A0ABN8UZN1_STRGL</name>
<comment type="caution">
    <text evidence="1">The sequence shown here is derived from an EMBL/GenBank/DDBJ whole genome shotgun (WGS) entry which is preliminary data.</text>
</comment>
<evidence type="ECO:0000313" key="2">
    <source>
        <dbReference type="Proteomes" id="UP001154015"/>
    </source>
</evidence>
<organism evidence="1 2">
    <name type="scientific">Streptomyces globisporus</name>
    <dbReference type="NCBI Taxonomy" id="1908"/>
    <lineage>
        <taxon>Bacteria</taxon>
        <taxon>Bacillati</taxon>
        <taxon>Actinomycetota</taxon>
        <taxon>Actinomycetes</taxon>
        <taxon>Kitasatosporales</taxon>
        <taxon>Streptomycetaceae</taxon>
        <taxon>Streptomyces</taxon>
    </lineage>
</organism>
<evidence type="ECO:0008006" key="3">
    <source>
        <dbReference type="Google" id="ProtNLM"/>
    </source>
</evidence>
<dbReference type="Proteomes" id="UP001154015">
    <property type="component" value="Unassembled WGS sequence"/>
</dbReference>
<sequence length="48" mass="5129">MRTKSATKIDQGTGTAHHLDKIDVQGAHISAALRDSRAGRALLRAFGQ</sequence>
<gene>
    <name evidence="1" type="ORF">SGL43_02811</name>
</gene>
<proteinExistence type="predicted"/>
<reference evidence="1" key="1">
    <citation type="submission" date="2022-03" db="EMBL/GenBank/DDBJ databases">
        <authorList>
            <person name="Leyn A S."/>
        </authorList>
    </citation>
    <scope>NUCLEOTIDE SEQUENCE</scope>
    <source>
        <strain evidence="1">Streptomyces globisporus 4-3</strain>
    </source>
</reference>
<evidence type="ECO:0000313" key="1">
    <source>
        <dbReference type="EMBL" id="CAH9415792.1"/>
    </source>
</evidence>